<dbReference type="InterPro" id="IPR024768">
    <property type="entry name" value="Marf1"/>
</dbReference>
<keyword evidence="5" id="KW-0255">Endonuclease</keyword>
<feature type="domain" description="DUF7625" evidence="4">
    <location>
        <begin position="583"/>
        <end position="675"/>
    </location>
</feature>
<dbReference type="GO" id="GO:0004519">
    <property type="term" value="F:endonuclease activity"/>
    <property type="evidence" value="ECO:0007669"/>
    <property type="project" value="UniProtKB-KW"/>
</dbReference>
<dbReference type="CDD" id="cd10910">
    <property type="entry name" value="PIN_limkain_b1_N_like"/>
    <property type="match status" value="1"/>
</dbReference>
<comment type="caution">
    <text evidence="5">The sequence shown here is derived from an EMBL/GenBank/DDBJ whole genome shotgun (WGS) entry which is preliminary data.</text>
</comment>
<feature type="compositionally biased region" description="Polar residues" evidence="1">
    <location>
        <begin position="315"/>
        <end position="352"/>
    </location>
</feature>
<evidence type="ECO:0000313" key="5">
    <source>
        <dbReference type="EMBL" id="RWR94424.1"/>
    </source>
</evidence>
<feature type="compositionally biased region" description="Polar residues" evidence="1">
    <location>
        <begin position="253"/>
        <end position="272"/>
    </location>
</feature>
<feature type="compositionally biased region" description="Polar residues" evidence="1">
    <location>
        <begin position="360"/>
        <end position="370"/>
    </location>
</feature>
<dbReference type="GO" id="GO:0005777">
    <property type="term" value="C:peroxisome"/>
    <property type="evidence" value="ECO:0007669"/>
    <property type="project" value="InterPro"/>
</dbReference>
<feature type="compositionally biased region" description="Polar residues" evidence="1">
    <location>
        <begin position="230"/>
        <end position="240"/>
    </location>
</feature>
<keyword evidence="5" id="KW-0540">Nuclease</keyword>
<feature type="region of interest" description="Disordered" evidence="1">
    <location>
        <begin position="453"/>
        <end position="486"/>
    </location>
</feature>
<dbReference type="Pfam" id="PF24620">
    <property type="entry name" value="DUF7625"/>
    <property type="match status" value="1"/>
</dbReference>
<keyword evidence="6" id="KW-1185">Reference proteome</keyword>
<feature type="compositionally biased region" description="Polar residues" evidence="1">
    <location>
        <begin position="288"/>
        <end position="297"/>
    </location>
</feature>
<evidence type="ECO:0000259" key="4">
    <source>
        <dbReference type="Pfam" id="PF24620"/>
    </source>
</evidence>
<dbReference type="Pfam" id="PF14418">
    <property type="entry name" value="OHA"/>
    <property type="match status" value="1"/>
</dbReference>
<reference evidence="5 6" key="1">
    <citation type="journal article" date="2019" name="Nat. Plants">
        <title>Stout camphor tree genome fills gaps in understanding of flowering plant genome evolution.</title>
        <authorList>
            <person name="Chaw S.M."/>
            <person name="Liu Y.C."/>
            <person name="Wu Y.W."/>
            <person name="Wang H.Y."/>
            <person name="Lin C.I."/>
            <person name="Wu C.S."/>
            <person name="Ke H.M."/>
            <person name="Chang L.Y."/>
            <person name="Hsu C.Y."/>
            <person name="Yang H.T."/>
            <person name="Sudianto E."/>
            <person name="Hsu M.H."/>
            <person name="Wu K.P."/>
            <person name="Wang L.N."/>
            <person name="Leebens-Mack J.H."/>
            <person name="Tsai I.J."/>
        </authorList>
    </citation>
    <scope>NUCLEOTIDE SEQUENCE [LARGE SCALE GENOMIC DNA]</scope>
    <source>
        <strain evidence="6">cv. Chaw 1501</strain>
        <tissue evidence="5">Young leaves</tissue>
    </source>
</reference>
<gene>
    <name evidence="5" type="ORF">CKAN_02371500</name>
</gene>
<evidence type="ECO:0000256" key="1">
    <source>
        <dbReference type="SAM" id="MobiDB-lite"/>
    </source>
</evidence>
<accession>A0A3S3NG39</accession>
<dbReference type="EMBL" id="QPKB01000010">
    <property type="protein sequence ID" value="RWR94424.1"/>
    <property type="molecule type" value="Genomic_DNA"/>
</dbReference>
<dbReference type="PANTHER" id="PTHR14379:SF3">
    <property type="entry name" value="MEIOSIS REGULATOR AND MRNA STABILITY FACTOR 1"/>
    <property type="match status" value="1"/>
</dbReference>
<dbReference type="InterPro" id="IPR025677">
    <property type="entry name" value="OST-HTH-assoc_dom"/>
</dbReference>
<feature type="domain" description="NYN" evidence="2">
    <location>
        <begin position="74"/>
        <end position="210"/>
    </location>
</feature>
<dbReference type="GO" id="GO:0016787">
    <property type="term" value="F:hydrolase activity"/>
    <property type="evidence" value="ECO:0007669"/>
    <property type="project" value="UniProtKB-KW"/>
</dbReference>
<feature type="region of interest" description="Disordered" evidence="1">
    <location>
        <begin position="552"/>
        <end position="588"/>
    </location>
</feature>
<feature type="domain" description="OST-HTH associated" evidence="3">
    <location>
        <begin position="703"/>
        <end position="758"/>
    </location>
</feature>
<dbReference type="InterPro" id="IPR021139">
    <property type="entry name" value="NYN"/>
</dbReference>
<name>A0A3S3NG39_9MAGN</name>
<proteinExistence type="predicted"/>
<evidence type="ECO:0000259" key="2">
    <source>
        <dbReference type="Pfam" id="PF01936"/>
    </source>
</evidence>
<dbReference type="OrthoDB" id="549353at2759"/>
<organism evidence="5 6">
    <name type="scientific">Cinnamomum micranthum f. kanehirae</name>
    <dbReference type="NCBI Taxonomy" id="337451"/>
    <lineage>
        <taxon>Eukaryota</taxon>
        <taxon>Viridiplantae</taxon>
        <taxon>Streptophyta</taxon>
        <taxon>Embryophyta</taxon>
        <taxon>Tracheophyta</taxon>
        <taxon>Spermatophyta</taxon>
        <taxon>Magnoliopsida</taxon>
        <taxon>Magnoliidae</taxon>
        <taxon>Laurales</taxon>
        <taxon>Lauraceae</taxon>
        <taxon>Cinnamomum</taxon>
    </lineage>
</organism>
<feature type="compositionally biased region" description="Polar residues" evidence="1">
    <location>
        <begin position="574"/>
        <end position="588"/>
    </location>
</feature>
<dbReference type="GO" id="GO:0010468">
    <property type="term" value="P:regulation of gene expression"/>
    <property type="evidence" value="ECO:0007669"/>
    <property type="project" value="InterPro"/>
</dbReference>
<dbReference type="Pfam" id="PF01936">
    <property type="entry name" value="NYN"/>
    <property type="match status" value="1"/>
</dbReference>
<feature type="region of interest" description="Disordered" evidence="1">
    <location>
        <begin position="49"/>
        <end position="69"/>
    </location>
</feature>
<dbReference type="GO" id="GO:0004540">
    <property type="term" value="F:RNA nuclease activity"/>
    <property type="evidence" value="ECO:0007669"/>
    <property type="project" value="InterPro"/>
</dbReference>
<dbReference type="InterPro" id="IPR056042">
    <property type="entry name" value="DUF7625"/>
</dbReference>
<protein>
    <submittedName>
        <fullName evidence="5">Endonuclease or glycosyl hydrolase with C2H2-type zinc finger domain-containing protein</fullName>
    </submittedName>
</protein>
<dbReference type="STRING" id="337451.A0A3S3NG39"/>
<dbReference type="Proteomes" id="UP000283530">
    <property type="component" value="Unassembled WGS sequence"/>
</dbReference>
<feature type="region of interest" description="Disordered" evidence="1">
    <location>
        <begin position="230"/>
        <end position="435"/>
    </location>
</feature>
<dbReference type="Gene3D" id="3.40.50.1010">
    <property type="entry name" value="5'-nuclease"/>
    <property type="match status" value="1"/>
</dbReference>
<feature type="compositionally biased region" description="Pro residues" evidence="1">
    <location>
        <begin position="453"/>
        <end position="466"/>
    </location>
</feature>
<dbReference type="PANTHER" id="PTHR14379">
    <property type="entry name" value="LIMKAIN B LKAP"/>
    <property type="match status" value="1"/>
</dbReference>
<dbReference type="AlphaFoldDB" id="A0A3S3NG39"/>
<sequence>MSKIAISSPHKYPCASINPALPCSLYSRNERREVMRREKEEIRQRDRCYRAPLETERGDRGGGGSGERKYEQAKTSVWWDIENCHVPKGFDAHVIAQNISSALANLDYKGPVSISAYGDTNKILPSVQHALSSTGIALNHVPAGVKDASDKKILVDMLFWAVDNPPPANYLLISGDRDFSNALHQLRMRRYNILLAQPKQVSAPLVAAAKSVWLWTSLLAGGPALSADSPQVINPSSAEMPNNGFPDPIHVKQSVNSSPDGSHSGNQKTFGNNAKADPKFKGKLPRRNPNQSNISRTSSDEFRQPPAGTQGGPINGSSDISNQKRMNAFPQQNQMPTSRSSSMEPLDSSQPNYAGARSSFVPSTSSNVATDGNFPPPLASGFPQQPGYAQGNQFKEAPHEFFGDNKPQVSSSAPPNFGARGPDPSWNNGNHYPNNYPFQYPQPLRPTDLLPPQPTFAPGNLFPPNPHLHSSQILPPRSDGPPFTSGPPTSIPEIGKLNISDNLGNAHNNSTFQRNIEAKPGTIFDSSNPGNFNVPHTAHLPHPPQPFYPNNSSNGYLHHGPDFRPPASLPMDDTASSNGRWETSVSPQPSDHVLGLIGQVLLALNTLKNDEMAPTEANIGDCIRYGDSNLPNFNVRMALDSAIEQQMIVMHRTGAVQLYIQKNGTLWKCRNPLGATGKHPKATWDAIQKFLSSVGGRAAMMASQSRYHAATILKKSCLKHLVLGEILQILHVMVIGKKWITTHSSGWQPITITLGEAKGERGTNTAP</sequence>
<evidence type="ECO:0000259" key="3">
    <source>
        <dbReference type="Pfam" id="PF14418"/>
    </source>
</evidence>
<evidence type="ECO:0000313" key="6">
    <source>
        <dbReference type="Proteomes" id="UP000283530"/>
    </source>
</evidence>
<keyword evidence="5" id="KW-0378">Hydrolase</keyword>